<protein>
    <recommendedName>
        <fullName evidence="4">Outer membrane protein with beta-barrel domain</fullName>
    </recommendedName>
</protein>
<reference evidence="2 3" key="1">
    <citation type="submission" date="2018-02" db="EMBL/GenBank/DDBJ databases">
        <title>Genomic Encyclopedia of Archaeal and Bacterial Type Strains, Phase II (KMG-II): from individual species to whole genera.</title>
        <authorList>
            <person name="Goeker M."/>
        </authorList>
    </citation>
    <scope>NUCLEOTIDE SEQUENCE [LARGE SCALE GENOMIC DNA]</scope>
    <source>
        <strain evidence="2 3">DSM 16809</strain>
    </source>
</reference>
<dbReference type="Proteomes" id="UP000239002">
    <property type="component" value="Unassembled WGS sequence"/>
</dbReference>
<gene>
    <name evidence="2" type="ORF">LY01_02351</name>
</gene>
<keyword evidence="1" id="KW-0732">Signal</keyword>
<accession>A0A2S6IH88</accession>
<name>A0A2S6IH88_9FLAO</name>
<organism evidence="2 3">
    <name type="scientific">Nonlabens xylanidelens</name>
    <dbReference type="NCBI Taxonomy" id="191564"/>
    <lineage>
        <taxon>Bacteria</taxon>
        <taxon>Pseudomonadati</taxon>
        <taxon>Bacteroidota</taxon>
        <taxon>Flavobacteriia</taxon>
        <taxon>Flavobacteriales</taxon>
        <taxon>Flavobacteriaceae</taxon>
        <taxon>Nonlabens</taxon>
    </lineage>
</organism>
<dbReference type="RefSeq" id="WP_104516027.1">
    <property type="nucleotide sequence ID" value="NZ_MQVW01000024.1"/>
</dbReference>
<evidence type="ECO:0000313" key="3">
    <source>
        <dbReference type="Proteomes" id="UP000239002"/>
    </source>
</evidence>
<dbReference type="EMBL" id="PTJE01000006">
    <property type="protein sequence ID" value="PPK93568.1"/>
    <property type="molecule type" value="Genomic_DNA"/>
</dbReference>
<comment type="caution">
    <text evidence="2">The sequence shown here is derived from an EMBL/GenBank/DDBJ whole genome shotgun (WGS) entry which is preliminary data.</text>
</comment>
<proteinExistence type="predicted"/>
<feature type="chain" id="PRO_5015466085" description="Outer membrane protein with beta-barrel domain" evidence="1">
    <location>
        <begin position="22"/>
        <end position="364"/>
    </location>
</feature>
<feature type="signal peptide" evidence="1">
    <location>
        <begin position="1"/>
        <end position="21"/>
    </location>
</feature>
<evidence type="ECO:0000313" key="2">
    <source>
        <dbReference type="EMBL" id="PPK93568.1"/>
    </source>
</evidence>
<evidence type="ECO:0000256" key="1">
    <source>
        <dbReference type="SAM" id="SignalP"/>
    </source>
</evidence>
<evidence type="ECO:0008006" key="4">
    <source>
        <dbReference type="Google" id="ProtNLM"/>
    </source>
</evidence>
<keyword evidence="3" id="KW-1185">Reference proteome</keyword>
<dbReference type="OrthoDB" id="1466811at2"/>
<dbReference type="AlphaFoldDB" id="A0A2S6IH88"/>
<sequence>MKTNRLLSTLVLLTICFTSLAQKKKDYEIKIDTVNGKAVRYADFGDGTYEEMKKSKLLIINRLQKEHEIYASNEKTFLKEQIERINERVKNGKMTEEKATEFKRNHAQNVADRIMAHKTKTEAEIEFAKITTSLVSPENVDVSVNIDYRRKYQKEIKTTSRLTAGSGYNFMTGDNLSIDDFGWADDNTYISFGYQWQTAISKNQKWRFNYGITYQSHKTELNGGRIFSPNTDQTQLVGIGFDTNKAIFRQDQLVFPLNIEFGGTSKKEFEDGRIRYNQRGKWKAGMGGFVGFNMSSRIKLKYEQNGRKIKQTTVNAFDTNPWVYGVDAFVGYGNYTLFGRMNLNNVFKSGSVDAQYVSFGIRLQ</sequence>